<dbReference type="InterPro" id="IPR045170">
    <property type="entry name" value="MTOX"/>
</dbReference>
<dbReference type="InterPro" id="IPR036188">
    <property type="entry name" value="FAD/NAD-bd_sf"/>
</dbReference>
<gene>
    <name evidence="7" type="primary">soxA</name>
    <name evidence="7" type="ORF">EHYA_07922</name>
</gene>
<evidence type="ECO:0000256" key="4">
    <source>
        <dbReference type="ARBA" id="ARBA00023002"/>
    </source>
</evidence>
<evidence type="ECO:0000256" key="3">
    <source>
        <dbReference type="ARBA" id="ARBA00022827"/>
    </source>
</evidence>
<accession>A0A401Z011</accession>
<evidence type="ECO:0000256" key="5">
    <source>
        <dbReference type="SAM" id="MobiDB-lite"/>
    </source>
</evidence>
<dbReference type="PANTHER" id="PTHR10961:SF46">
    <property type="entry name" value="PEROXISOMAL SARCOSINE OXIDASE"/>
    <property type="match status" value="1"/>
</dbReference>
<proteinExistence type="predicted"/>
<dbReference type="AlphaFoldDB" id="A0A401Z011"/>
<keyword evidence="8" id="KW-1185">Reference proteome</keyword>
<reference evidence="7 8" key="1">
    <citation type="submission" date="2018-12" db="EMBL/GenBank/DDBJ databases">
        <title>Draft genome sequence of Embleya hyalina NBRC 13850T.</title>
        <authorList>
            <person name="Komaki H."/>
            <person name="Hosoyama A."/>
            <person name="Kimura A."/>
            <person name="Ichikawa N."/>
            <person name="Tamura T."/>
        </authorList>
    </citation>
    <scope>NUCLEOTIDE SEQUENCE [LARGE SCALE GENOMIC DNA]</scope>
    <source>
        <strain evidence="7 8">NBRC 13850</strain>
    </source>
</reference>
<dbReference type="GO" id="GO:0008115">
    <property type="term" value="F:sarcosine oxidase activity"/>
    <property type="evidence" value="ECO:0007669"/>
    <property type="project" value="TreeGrafter"/>
</dbReference>
<sequence>MGTVMRTVIVGGGVVGLLTALECARAGHRVTLVEQGRLPNPHAASHDRHRVLRALHPDDPGATRAGVAAHHAWRVWEAYLGVRCYHQVGALTGLAPHRVDSARALLAAAGGGGHALDPIALARRWPHLCFPAGAGAVYEERAGVLLADRILEAAVHRLRHHPRVQLLAHTAVVRLDVADRSVILADGRVLRGDRLLVAAGAWARTLLPPVAADRLVLHRQTVLYCAVPREQHHAWTGTPAVAALDAGSGAWLVPPVADAPLGLSAHEVARVVPSLAGRDAAVRWTRTLRERFAPLVPGFHPGWITGARDCYFVADAVTGGALLLDLADGEVFADAASAGGSFKFAPLTARMLAIRLSGGAPPPTGLRSLDRPLRIGTGRLPDPPGHLPEQRTW</sequence>
<dbReference type="Gene3D" id="3.30.9.10">
    <property type="entry name" value="D-Amino Acid Oxidase, subunit A, domain 2"/>
    <property type="match status" value="1"/>
</dbReference>
<feature type="region of interest" description="Disordered" evidence="5">
    <location>
        <begin position="363"/>
        <end position="393"/>
    </location>
</feature>
<organism evidence="7 8">
    <name type="scientific">Embleya hyalina</name>
    <dbReference type="NCBI Taxonomy" id="516124"/>
    <lineage>
        <taxon>Bacteria</taxon>
        <taxon>Bacillati</taxon>
        <taxon>Actinomycetota</taxon>
        <taxon>Actinomycetes</taxon>
        <taxon>Kitasatosporales</taxon>
        <taxon>Streptomycetaceae</taxon>
        <taxon>Embleya</taxon>
    </lineage>
</organism>
<keyword evidence="3" id="KW-0274">FAD</keyword>
<keyword evidence="2" id="KW-0285">Flavoprotein</keyword>
<comment type="cofactor">
    <cofactor evidence="1">
        <name>FAD</name>
        <dbReference type="ChEBI" id="CHEBI:57692"/>
    </cofactor>
</comment>
<evidence type="ECO:0000313" key="7">
    <source>
        <dbReference type="EMBL" id="GCE00197.1"/>
    </source>
</evidence>
<dbReference type="EMBL" id="BIFH01000037">
    <property type="protein sequence ID" value="GCE00197.1"/>
    <property type="molecule type" value="Genomic_DNA"/>
</dbReference>
<evidence type="ECO:0000256" key="2">
    <source>
        <dbReference type="ARBA" id="ARBA00022630"/>
    </source>
</evidence>
<comment type="caution">
    <text evidence="7">The sequence shown here is derived from an EMBL/GenBank/DDBJ whole genome shotgun (WGS) entry which is preliminary data.</text>
</comment>
<name>A0A401Z011_9ACTN</name>
<dbReference type="Pfam" id="PF01266">
    <property type="entry name" value="DAO"/>
    <property type="match status" value="1"/>
</dbReference>
<keyword evidence="4" id="KW-0560">Oxidoreductase</keyword>
<dbReference type="Gene3D" id="3.50.50.60">
    <property type="entry name" value="FAD/NAD(P)-binding domain"/>
    <property type="match status" value="1"/>
</dbReference>
<evidence type="ECO:0000256" key="1">
    <source>
        <dbReference type="ARBA" id="ARBA00001974"/>
    </source>
</evidence>
<dbReference type="PANTHER" id="PTHR10961">
    <property type="entry name" value="PEROXISOMAL SARCOSINE OXIDASE"/>
    <property type="match status" value="1"/>
</dbReference>
<protein>
    <submittedName>
        <fullName evidence="7">Monomeric sarcosine oxidase</fullName>
    </submittedName>
</protein>
<dbReference type="SUPFAM" id="SSF51905">
    <property type="entry name" value="FAD/NAD(P)-binding domain"/>
    <property type="match status" value="1"/>
</dbReference>
<evidence type="ECO:0000259" key="6">
    <source>
        <dbReference type="Pfam" id="PF01266"/>
    </source>
</evidence>
<feature type="domain" description="FAD dependent oxidoreductase" evidence="6">
    <location>
        <begin position="7"/>
        <end position="353"/>
    </location>
</feature>
<dbReference type="Proteomes" id="UP000286931">
    <property type="component" value="Unassembled WGS sequence"/>
</dbReference>
<dbReference type="GO" id="GO:0050660">
    <property type="term" value="F:flavin adenine dinucleotide binding"/>
    <property type="evidence" value="ECO:0007669"/>
    <property type="project" value="InterPro"/>
</dbReference>
<evidence type="ECO:0000313" key="8">
    <source>
        <dbReference type="Proteomes" id="UP000286931"/>
    </source>
</evidence>
<dbReference type="InterPro" id="IPR006076">
    <property type="entry name" value="FAD-dep_OxRdtase"/>
</dbReference>